<reference evidence="20 21" key="1">
    <citation type="submission" date="2011-07" db="EMBL/GenBank/DDBJ databases">
        <authorList>
            <person name="Harkins D.M."/>
            <person name="Madupu R."/>
            <person name="Durkin A.S."/>
            <person name="Torralba M."/>
            <person name="Methe B."/>
            <person name="Sutton G.G."/>
            <person name="Nelson K.E."/>
        </authorList>
    </citation>
    <scope>NUCLEOTIDE SEQUENCE [LARGE SCALE GENOMIC DNA]</scope>
    <source>
        <strain evidence="20 21">SK313</strain>
    </source>
</reference>
<comment type="similarity">
    <text evidence="15">Belongs to the IPP isomerase type 2 family.</text>
</comment>
<keyword evidence="10 15" id="KW-0460">Magnesium</keyword>
<dbReference type="InterPro" id="IPR000262">
    <property type="entry name" value="FMN-dep_DH"/>
</dbReference>
<dbReference type="Gene3D" id="3.30.230.10">
    <property type="match status" value="1"/>
</dbReference>
<dbReference type="InterPro" id="IPR013785">
    <property type="entry name" value="Aldolase_TIM"/>
</dbReference>
<accession>F9Q305</accession>
<dbReference type="InterPro" id="IPR014721">
    <property type="entry name" value="Ribsml_uS5_D2-typ_fold_subgr"/>
</dbReference>
<dbReference type="InterPro" id="IPR005917">
    <property type="entry name" value="Pmev_kinase_bact"/>
</dbReference>
<comment type="cofactor">
    <cofactor evidence="15">
        <name>NADPH</name>
        <dbReference type="ChEBI" id="CHEBI:57783"/>
    </cofactor>
</comment>
<evidence type="ECO:0000256" key="3">
    <source>
        <dbReference type="ARBA" id="ARBA00022630"/>
    </source>
</evidence>
<evidence type="ECO:0000259" key="17">
    <source>
        <dbReference type="Pfam" id="PF00288"/>
    </source>
</evidence>
<feature type="binding site" evidence="15">
    <location>
        <position position="509"/>
    </location>
    <ligand>
        <name>FMN</name>
        <dbReference type="ChEBI" id="CHEBI:58210"/>
    </ligand>
</feature>
<dbReference type="Gene3D" id="3.30.70.890">
    <property type="entry name" value="GHMP kinase, C-terminal domain"/>
    <property type="match status" value="1"/>
</dbReference>
<gene>
    <name evidence="15 20" type="primary">fni</name>
    <name evidence="20" type="ORF">HMPREF9950_1442</name>
</gene>
<evidence type="ECO:0000256" key="10">
    <source>
        <dbReference type="ARBA" id="ARBA00022842"/>
    </source>
</evidence>
<keyword evidence="11 15" id="KW-0521">NADP</keyword>
<feature type="binding site" evidence="15">
    <location>
        <begin position="583"/>
        <end position="585"/>
    </location>
    <ligand>
        <name>FMN</name>
        <dbReference type="ChEBI" id="CHEBI:58210"/>
    </ligand>
</feature>
<dbReference type="AlphaFoldDB" id="F9Q305"/>
<feature type="domain" description="GHMP kinase C-terminal" evidence="19">
    <location>
        <begin position="240"/>
        <end position="303"/>
    </location>
</feature>
<evidence type="ECO:0000256" key="9">
    <source>
        <dbReference type="ARBA" id="ARBA00022840"/>
    </source>
</evidence>
<dbReference type="GO" id="GO:0000287">
    <property type="term" value="F:magnesium ion binding"/>
    <property type="evidence" value="ECO:0007669"/>
    <property type="project" value="UniProtKB-UniRule"/>
</dbReference>
<evidence type="ECO:0000256" key="7">
    <source>
        <dbReference type="ARBA" id="ARBA00022741"/>
    </source>
</evidence>
<dbReference type="InterPro" id="IPR011179">
    <property type="entry name" value="IPdP_isomerase"/>
</dbReference>
<feature type="binding site" evidence="15">
    <location>
        <position position="447"/>
    </location>
    <ligand>
        <name>FMN</name>
        <dbReference type="ChEBI" id="CHEBI:58210"/>
    </ligand>
</feature>
<evidence type="ECO:0000256" key="16">
    <source>
        <dbReference type="SAM" id="Phobius"/>
    </source>
</evidence>
<dbReference type="EC" id="5.3.3.2" evidence="15"/>
<evidence type="ECO:0000259" key="18">
    <source>
        <dbReference type="Pfam" id="PF01070"/>
    </source>
</evidence>
<feature type="domain" description="FMN-dependent dehydrogenase" evidence="18">
    <location>
        <begin position="489"/>
        <end position="647"/>
    </location>
</feature>
<dbReference type="Gene3D" id="3.20.20.70">
    <property type="entry name" value="Aldolase class I"/>
    <property type="match status" value="1"/>
</dbReference>
<keyword evidence="9" id="KW-0067">ATP-binding</keyword>
<comment type="function">
    <text evidence="15">Involved in the biosynthesis of isoprenoids. Catalyzes the 1,3-allylic rearrangement of the homoallylic substrate isopentenyl (IPP) to its allylic isomer, dimethylallyl diphosphate (DMAPP).</text>
</comment>
<dbReference type="Proteomes" id="UP000005621">
    <property type="component" value="Unassembled WGS sequence"/>
</dbReference>
<dbReference type="SUPFAM" id="SSF55060">
    <property type="entry name" value="GHMP Kinase, C-terminal domain"/>
    <property type="match status" value="1"/>
</dbReference>
<dbReference type="GO" id="GO:0008299">
    <property type="term" value="P:isoprenoid biosynthetic process"/>
    <property type="evidence" value="ECO:0007669"/>
    <property type="project" value="UniProtKB-UniRule"/>
</dbReference>
<feature type="transmembrane region" description="Helical" evidence="16">
    <location>
        <begin position="102"/>
        <end position="124"/>
    </location>
</feature>
<feature type="binding site" evidence="15">
    <location>
        <begin position="390"/>
        <end position="392"/>
    </location>
    <ligand>
        <name>FMN</name>
        <dbReference type="ChEBI" id="CHEBI:58210"/>
    </ligand>
</feature>
<dbReference type="HAMAP" id="MF_00354">
    <property type="entry name" value="Idi_2"/>
    <property type="match status" value="1"/>
</dbReference>
<comment type="catalytic activity">
    <reaction evidence="15">
        <text>isopentenyl diphosphate = dimethylallyl diphosphate</text>
        <dbReference type="Rhea" id="RHEA:23284"/>
        <dbReference type="ChEBI" id="CHEBI:57623"/>
        <dbReference type="ChEBI" id="CHEBI:128769"/>
        <dbReference type="EC" id="5.3.3.2"/>
    </reaction>
</comment>
<evidence type="ECO:0000256" key="8">
    <source>
        <dbReference type="ARBA" id="ARBA00022777"/>
    </source>
</evidence>
<evidence type="ECO:0000256" key="12">
    <source>
        <dbReference type="ARBA" id="ARBA00023229"/>
    </source>
</evidence>
<protein>
    <recommendedName>
        <fullName evidence="15">Isopentenyl-diphosphate delta-isomerase</fullName>
        <shortName evidence="15">IPP isomerase</shortName>
        <ecNumber evidence="15">5.3.3.2</ecNumber>
    </recommendedName>
    <alternativeName>
        <fullName evidence="15">Isopentenyl diphosphate:dimethylallyl diphosphate isomerase</fullName>
    </alternativeName>
    <alternativeName>
        <fullName evidence="15">Isopentenyl pyrophosphate isomerase</fullName>
    </alternativeName>
    <alternativeName>
        <fullName evidence="15">Type 2 isopentenyl diphosphate isomerase</fullName>
        <shortName evidence="15">IDI-2</shortName>
    </alternativeName>
</protein>
<evidence type="ECO:0000313" key="21">
    <source>
        <dbReference type="Proteomes" id="UP000005621"/>
    </source>
</evidence>
<evidence type="ECO:0000256" key="11">
    <source>
        <dbReference type="ARBA" id="ARBA00022857"/>
    </source>
</evidence>
<dbReference type="PANTHER" id="PTHR43665:SF1">
    <property type="entry name" value="ISOPENTENYL-DIPHOSPHATE DELTA-ISOMERASE"/>
    <property type="match status" value="1"/>
</dbReference>
<comment type="subcellular location">
    <subcellularLocation>
        <location evidence="15">Cytoplasm</location>
    </subcellularLocation>
</comment>
<dbReference type="GO" id="GO:0016301">
    <property type="term" value="F:kinase activity"/>
    <property type="evidence" value="ECO:0007669"/>
    <property type="project" value="UniProtKB-KW"/>
</dbReference>
<evidence type="ECO:0000256" key="13">
    <source>
        <dbReference type="ARBA" id="ARBA00023235"/>
    </source>
</evidence>
<keyword evidence="5" id="KW-0808">Transferase</keyword>
<sequence>MIAVKTCGKLYWAGEYAILEPGQLALIKAIPIYMKAEIAFSENYRIYSDMFDFAVDLTPNPDYSLIQETIALVGDFLANRGQTLRPFSLEIRGKMEREGKKFGLGSSGSVVVLVIKALLALYGLSVNSELLFKLASAVLLRRGDNGSMGDLACIVAEDLVLYQSFDRQKIAAWLKEESLATVVERDWGFSISHVQPALECDFLVGWTKQVAVSSQMVQQIKQNINQNFLTFSKATVSALVEALEQGNAENIIEQLETASQLLEGLSPNIYTPSLRQLKEASQDLQAVAKSSGAGGGDCGIALSFDVQSTETLKTVGPIWGLSSYTKKGLDMTTNRKDEHIRYALEQKSSYNSFDEVELIHSSLPLYDLDEIDLTTEFAGRKWDFPFYINAMTGGSDKGREINQKLSQVAEACGILFVTGSYSAALKDPTDDSFSVKSSRPNLLLGTNIGLDKPVELGLQTVTEMNPLLLQVHVNVMQELLMPEGERKFRSWQSHLADYSKQIPVPIILKEVGFGMDVKTIERAYELGVRTFDLSGRGGTSFAYIENRRSGQRDYLNQWGQSTMQALLNAQDWKDKVELLVSGGVRNPLDMIKCLVLGAKAVGLSRTVLELIESYSVEEVIGIVQGWEEDLRLIMCALNCATIADLQSVDYILYGKLKEAKDQM</sequence>
<feature type="binding site" evidence="15">
    <location>
        <position position="420"/>
    </location>
    <ligand>
        <name>FMN</name>
        <dbReference type="ChEBI" id="CHEBI:58210"/>
    </ligand>
</feature>
<evidence type="ECO:0000256" key="6">
    <source>
        <dbReference type="ARBA" id="ARBA00022723"/>
    </source>
</evidence>
<keyword evidence="3 15" id="KW-0285">Flavoprotein</keyword>
<dbReference type="Pfam" id="PF08544">
    <property type="entry name" value="GHMP_kinases_C"/>
    <property type="match status" value="1"/>
</dbReference>
<dbReference type="CDD" id="cd02811">
    <property type="entry name" value="IDI-2_FMN"/>
    <property type="match status" value="1"/>
</dbReference>
<evidence type="ECO:0000256" key="5">
    <source>
        <dbReference type="ARBA" id="ARBA00022679"/>
    </source>
</evidence>
<dbReference type="NCBIfam" id="TIGR02151">
    <property type="entry name" value="IPP_isom_2"/>
    <property type="match status" value="1"/>
</dbReference>
<dbReference type="GO" id="GO:0005524">
    <property type="term" value="F:ATP binding"/>
    <property type="evidence" value="ECO:0007669"/>
    <property type="project" value="UniProtKB-KW"/>
</dbReference>
<feature type="binding site" evidence="15">
    <location>
        <position position="477"/>
    </location>
    <ligand>
        <name>substrate</name>
    </ligand>
</feature>
<proteinExistence type="inferred from homology"/>
<evidence type="ECO:0000256" key="14">
    <source>
        <dbReference type="ARBA" id="ARBA00025810"/>
    </source>
</evidence>
<dbReference type="EMBL" id="AFUU01000003">
    <property type="protein sequence ID" value="EGV01598.1"/>
    <property type="molecule type" value="Genomic_DNA"/>
</dbReference>
<feature type="binding site" evidence="15">
    <location>
        <begin position="335"/>
        <end position="336"/>
    </location>
    <ligand>
        <name>substrate</name>
    </ligand>
</feature>
<keyword evidence="16" id="KW-0472">Membrane</keyword>
<evidence type="ECO:0000313" key="20">
    <source>
        <dbReference type="EMBL" id="EGV01598.1"/>
    </source>
</evidence>
<dbReference type="PATRIC" id="fig|1035190.4.peg.970"/>
<comment type="cofactor">
    <cofactor evidence="1 15">
        <name>FMN</name>
        <dbReference type="ChEBI" id="CHEBI:58210"/>
    </cofactor>
</comment>
<keyword evidence="7" id="KW-0547">Nucleotide-binding</keyword>
<evidence type="ECO:0000259" key="19">
    <source>
        <dbReference type="Pfam" id="PF08544"/>
    </source>
</evidence>
<keyword evidence="6 15" id="KW-0479">Metal-binding</keyword>
<dbReference type="GO" id="GO:0070402">
    <property type="term" value="F:NADPH binding"/>
    <property type="evidence" value="ECO:0007669"/>
    <property type="project" value="UniProtKB-UniRule"/>
</dbReference>
<comment type="cofactor">
    <cofactor evidence="15">
        <name>Mg(2+)</name>
        <dbReference type="ChEBI" id="CHEBI:18420"/>
    </cofactor>
</comment>
<keyword evidence="12 15" id="KW-0414">Isoprene biosynthesis</keyword>
<organism evidence="20 21">
    <name type="scientific">Streptococcus oralis SK313</name>
    <dbReference type="NCBI Taxonomy" id="1035190"/>
    <lineage>
        <taxon>Bacteria</taxon>
        <taxon>Bacillati</taxon>
        <taxon>Bacillota</taxon>
        <taxon>Bacilli</taxon>
        <taxon>Lactobacillales</taxon>
        <taxon>Streptococcaceae</taxon>
        <taxon>Streptococcus</taxon>
    </lineage>
</organism>
<comment type="subunit">
    <text evidence="14 15">Homooctamer. Dimer of tetramers.</text>
</comment>
<keyword evidence="13 15" id="KW-0413">Isomerase</keyword>
<evidence type="ECO:0000256" key="1">
    <source>
        <dbReference type="ARBA" id="ARBA00001917"/>
    </source>
</evidence>
<dbReference type="GO" id="GO:0004452">
    <property type="term" value="F:isopentenyl-diphosphate delta-isomerase activity"/>
    <property type="evidence" value="ECO:0007669"/>
    <property type="project" value="UniProtKB-UniRule"/>
</dbReference>
<dbReference type="Pfam" id="PF01070">
    <property type="entry name" value="FMN_dh"/>
    <property type="match status" value="1"/>
</dbReference>
<evidence type="ECO:0000256" key="15">
    <source>
        <dbReference type="HAMAP-Rule" id="MF_00354"/>
    </source>
</evidence>
<feature type="binding site" evidence="15">
    <location>
        <position position="534"/>
    </location>
    <ligand>
        <name>FMN</name>
        <dbReference type="ChEBI" id="CHEBI:58210"/>
    </ligand>
</feature>
<dbReference type="InterPro" id="IPR020568">
    <property type="entry name" value="Ribosomal_Su5_D2-typ_SF"/>
</dbReference>
<evidence type="ECO:0000256" key="2">
    <source>
        <dbReference type="ARBA" id="ARBA00022490"/>
    </source>
</evidence>
<dbReference type="GO" id="GO:0016491">
    <property type="term" value="F:oxidoreductase activity"/>
    <property type="evidence" value="ECO:0007669"/>
    <property type="project" value="InterPro"/>
</dbReference>
<dbReference type="NCBIfam" id="TIGR01220">
    <property type="entry name" value="Pmev_kin_Gr_pos"/>
    <property type="match status" value="1"/>
</dbReference>
<name>F9Q305_STROR</name>
<feature type="domain" description="GHMP kinase N-terminal" evidence="17">
    <location>
        <begin position="81"/>
        <end position="155"/>
    </location>
</feature>
<feature type="binding site" evidence="15">
    <location>
        <begin position="604"/>
        <end position="605"/>
    </location>
    <ligand>
        <name>FMN</name>
        <dbReference type="ChEBI" id="CHEBI:58210"/>
    </ligand>
</feature>
<dbReference type="PANTHER" id="PTHR43665">
    <property type="entry name" value="ISOPENTENYL-DIPHOSPHATE DELTA-ISOMERASE"/>
    <property type="match status" value="1"/>
</dbReference>
<feature type="binding site" evidence="15">
    <location>
        <position position="478"/>
    </location>
    <ligand>
        <name>Mg(2+)</name>
        <dbReference type="ChEBI" id="CHEBI:18420"/>
    </ligand>
</feature>
<dbReference type="GO" id="GO:0010181">
    <property type="term" value="F:FMN binding"/>
    <property type="evidence" value="ECO:0007669"/>
    <property type="project" value="UniProtKB-UniRule"/>
</dbReference>
<dbReference type="Pfam" id="PF00288">
    <property type="entry name" value="GHMP_kinases_N"/>
    <property type="match status" value="1"/>
</dbReference>
<dbReference type="InterPro" id="IPR013750">
    <property type="entry name" value="GHMP_kinase_C_dom"/>
</dbReference>
<keyword evidence="8" id="KW-0418">Kinase</keyword>
<dbReference type="GO" id="GO:0005737">
    <property type="term" value="C:cytoplasm"/>
    <property type="evidence" value="ECO:0007669"/>
    <property type="project" value="UniProtKB-SubCell"/>
</dbReference>
<keyword evidence="2 15" id="KW-0963">Cytoplasm</keyword>
<keyword evidence="4 15" id="KW-0288">FMN</keyword>
<keyword evidence="16" id="KW-0812">Transmembrane</keyword>
<dbReference type="SUPFAM" id="SSF54211">
    <property type="entry name" value="Ribosomal protein S5 domain 2-like"/>
    <property type="match status" value="1"/>
</dbReference>
<dbReference type="SUPFAM" id="SSF51395">
    <property type="entry name" value="FMN-linked oxidoreductases"/>
    <property type="match status" value="1"/>
</dbReference>
<dbReference type="InterPro" id="IPR036554">
    <property type="entry name" value="GHMP_kinase_C_sf"/>
</dbReference>
<feature type="binding site" evidence="15">
    <location>
        <position position="539"/>
    </location>
    <ligand>
        <name>FMN</name>
        <dbReference type="ChEBI" id="CHEBI:58210"/>
    </ligand>
</feature>
<evidence type="ECO:0000256" key="4">
    <source>
        <dbReference type="ARBA" id="ARBA00022643"/>
    </source>
</evidence>
<comment type="caution">
    <text evidence="15">Lacks conserved residue(s) required for the propagation of feature annotation.</text>
</comment>
<dbReference type="InterPro" id="IPR006204">
    <property type="entry name" value="GHMP_kinase_N_dom"/>
</dbReference>
<comment type="caution">
    <text evidence="20">The sequence shown here is derived from an EMBL/GenBank/DDBJ whole genome shotgun (WGS) entry which is preliminary data.</text>
</comment>
<keyword evidence="16" id="KW-1133">Transmembrane helix</keyword>